<dbReference type="EC" id="2.7.11.24" evidence="2"/>
<evidence type="ECO:0000256" key="7">
    <source>
        <dbReference type="ARBA" id="ARBA00022840"/>
    </source>
</evidence>
<dbReference type="STRING" id="40296.A0A0A2KID1"/>
<dbReference type="Proteomes" id="UP000030104">
    <property type="component" value="Unassembled WGS sequence"/>
</dbReference>
<evidence type="ECO:0000313" key="11">
    <source>
        <dbReference type="Proteomes" id="UP000030104"/>
    </source>
</evidence>
<dbReference type="PhylomeDB" id="A0A0A2KID1"/>
<dbReference type="InterPro" id="IPR000719">
    <property type="entry name" value="Prot_kinase_dom"/>
</dbReference>
<comment type="caution">
    <text evidence="10">The sequence shown here is derived from an EMBL/GenBank/DDBJ whole genome shotgun (WGS) entry which is preliminary data.</text>
</comment>
<keyword evidence="6" id="KW-0418">Kinase</keyword>
<evidence type="ECO:0000256" key="8">
    <source>
        <dbReference type="ARBA" id="ARBA00061056"/>
    </source>
</evidence>
<dbReference type="Pfam" id="PF00069">
    <property type="entry name" value="Pkinase"/>
    <property type="match status" value="1"/>
</dbReference>
<evidence type="ECO:0000256" key="2">
    <source>
        <dbReference type="ARBA" id="ARBA00012411"/>
    </source>
</evidence>
<evidence type="ECO:0000256" key="3">
    <source>
        <dbReference type="ARBA" id="ARBA00022527"/>
    </source>
</evidence>
<comment type="cofactor">
    <cofactor evidence="1">
        <name>Mg(2+)</name>
        <dbReference type="ChEBI" id="CHEBI:18420"/>
    </cofactor>
</comment>
<keyword evidence="3" id="KW-0723">Serine/threonine-protein kinase</keyword>
<dbReference type="InterPro" id="IPR011009">
    <property type="entry name" value="Kinase-like_dom_sf"/>
</dbReference>
<evidence type="ECO:0000256" key="4">
    <source>
        <dbReference type="ARBA" id="ARBA00022679"/>
    </source>
</evidence>
<dbReference type="AlphaFoldDB" id="A0A0A2KID1"/>
<dbReference type="EMBL" id="JQGA01001278">
    <property type="protein sequence ID" value="KGO67577.1"/>
    <property type="molecule type" value="Genomic_DNA"/>
</dbReference>
<dbReference type="SUPFAM" id="SSF56112">
    <property type="entry name" value="Protein kinase-like (PK-like)"/>
    <property type="match status" value="1"/>
</dbReference>
<protein>
    <recommendedName>
        <fullName evidence="2">mitogen-activated protein kinase</fullName>
        <ecNumber evidence="2">2.7.11.24</ecNumber>
    </recommendedName>
</protein>
<dbReference type="PROSITE" id="PS50011">
    <property type="entry name" value="PROTEIN_KINASE_DOM"/>
    <property type="match status" value="1"/>
</dbReference>
<keyword evidence="4" id="KW-0808">Transferase</keyword>
<dbReference type="SMART" id="SM00220">
    <property type="entry name" value="S_TKc"/>
    <property type="match status" value="1"/>
</dbReference>
<evidence type="ECO:0000259" key="9">
    <source>
        <dbReference type="PROSITE" id="PS50011"/>
    </source>
</evidence>
<evidence type="ECO:0000313" key="10">
    <source>
        <dbReference type="EMBL" id="KGO67577.1"/>
    </source>
</evidence>
<dbReference type="GO" id="GO:0005524">
    <property type="term" value="F:ATP binding"/>
    <property type="evidence" value="ECO:0007669"/>
    <property type="project" value="UniProtKB-KW"/>
</dbReference>
<dbReference type="PROSITE" id="PS00108">
    <property type="entry name" value="PROTEIN_KINASE_ST"/>
    <property type="match status" value="1"/>
</dbReference>
<name>A0A0A2KID1_PENIT</name>
<sequence>MSDIFISPSEDVYIVTDFMATDLHTPLESKKLEDRFAQFFLYQIMRGLKYIHSAGVIHHDLKPGNILIDENCDLKIYDFGLAEAQRTGFDPTSFYRAPEIMLMWQKYNEKIDIWSAGCIFAEMLMGKPLFPGKDYENQFRIIIQFLGNPPENIVANVASQNALRFIRSLPECRREQMQKLIPGSNAKAAALLNRMLQFDPAQRISAADALDSQYLALYHDATDEPTATETFDWASLKADLTSDALKTAM</sequence>
<dbReference type="GO" id="GO:0004707">
    <property type="term" value="F:MAP kinase activity"/>
    <property type="evidence" value="ECO:0007669"/>
    <property type="project" value="UniProtKB-EC"/>
</dbReference>
<proteinExistence type="inferred from homology"/>
<feature type="domain" description="Protein kinase" evidence="9">
    <location>
        <begin position="1"/>
        <end position="215"/>
    </location>
</feature>
<dbReference type="Gene3D" id="1.10.510.10">
    <property type="entry name" value="Transferase(Phosphotransferase) domain 1"/>
    <property type="match status" value="1"/>
</dbReference>
<evidence type="ECO:0000256" key="6">
    <source>
        <dbReference type="ARBA" id="ARBA00022777"/>
    </source>
</evidence>
<dbReference type="InterPro" id="IPR008271">
    <property type="entry name" value="Ser/Thr_kinase_AS"/>
</dbReference>
<accession>A0A0A2KID1</accession>
<comment type="similarity">
    <text evidence="8">Belongs to the protein kinase superfamily. Ser/Thr protein kinase family. MAP kinase subfamily.</text>
</comment>
<evidence type="ECO:0000256" key="1">
    <source>
        <dbReference type="ARBA" id="ARBA00001946"/>
    </source>
</evidence>
<dbReference type="Gene3D" id="3.30.200.20">
    <property type="entry name" value="Phosphorylase Kinase, domain 1"/>
    <property type="match status" value="1"/>
</dbReference>
<dbReference type="PANTHER" id="PTHR24055">
    <property type="entry name" value="MITOGEN-ACTIVATED PROTEIN KINASE"/>
    <property type="match status" value="1"/>
</dbReference>
<keyword evidence="11" id="KW-1185">Reference proteome</keyword>
<keyword evidence="7" id="KW-0067">ATP-binding</keyword>
<dbReference type="OMA" id="YRAREIM"/>
<dbReference type="HOGENOM" id="CLU_000288_181_1_1"/>
<dbReference type="OrthoDB" id="192887at2759"/>
<gene>
    <name evidence="10" type="ORF">PITC_094460</name>
</gene>
<evidence type="ECO:0000256" key="5">
    <source>
        <dbReference type="ARBA" id="ARBA00022741"/>
    </source>
</evidence>
<keyword evidence="5" id="KW-0547">Nucleotide-binding</keyword>
<organism evidence="10 11">
    <name type="scientific">Penicillium italicum</name>
    <name type="common">Blue mold</name>
    <dbReference type="NCBI Taxonomy" id="40296"/>
    <lineage>
        <taxon>Eukaryota</taxon>
        <taxon>Fungi</taxon>
        <taxon>Dikarya</taxon>
        <taxon>Ascomycota</taxon>
        <taxon>Pezizomycotina</taxon>
        <taxon>Eurotiomycetes</taxon>
        <taxon>Eurotiomycetidae</taxon>
        <taxon>Eurotiales</taxon>
        <taxon>Aspergillaceae</taxon>
        <taxon>Penicillium</taxon>
    </lineage>
</organism>
<reference evidence="10 11" key="1">
    <citation type="journal article" date="2015" name="Mol. Plant Microbe Interact.">
        <title>Genome, transcriptome, and functional analyses of Penicillium expansum provide new insights into secondary metabolism and pathogenicity.</title>
        <authorList>
            <person name="Ballester A.R."/>
            <person name="Marcet-Houben M."/>
            <person name="Levin E."/>
            <person name="Sela N."/>
            <person name="Selma-Lazaro C."/>
            <person name="Carmona L."/>
            <person name="Wisniewski M."/>
            <person name="Droby S."/>
            <person name="Gonzalez-Candelas L."/>
            <person name="Gabaldon T."/>
        </authorList>
    </citation>
    <scope>NUCLEOTIDE SEQUENCE [LARGE SCALE GENOMIC DNA]</scope>
    <source>
        <strain evidence="10 11">PHI-1</strain>
    </source>
</reference>
<dbReference type="InterPro" id="IPR050117">
    <property type="entry name" value="MAPK"/>
</dbReference>
<dbReference type="FunFam" id="1.10.510.10:FF:000049">
    <property type="entry name" value="Mitogen-activated protein kinase"/>
    <property type="match status" value="1"/>
</dbReference>